<name>A0ABW2KQP0_9ACTN</name>
<sequence>MKRPKIRLTCCLCGRTLPQRADVYVLDAEWQRRHPDMVGILACRCAITQRWFWRCDGGGPRYVAGHLPAASDGPRCIDSWSHISVWGTPVYAVTSYPFAALQQGAEEYLRHTAHRRGVNAEVARELQEALAEWDARGSLINGRL</sequence>
<evidence type="ECO:0000313" key="2">
    <source>
        <dbReference type="Proteomes" id="UP001596540"/>
    </source>
</evidence>
<reference evidence="2" key="1">
    <citation type="journal article" date="2019" name="Int. J. Syst. Evol. Microbiol.">
        <title>The Global Catalogue of Microorganisms (GCM) 10K type strain sequencing project: providing services to taxonomists for standard genome sequencing and annotation.</title>
        <authorList>
            <consortium name="The Broad Institute Genomics Platform"/>
            <consortium name="The Broad Institute Genome Sequencing Center for Infectious Disease"/>
            <person name="Wu L."/>
            <person name="Ma J."/>
        </authorList>
    </citation>
    <scope>NUCLEOTIDE SEQUENCE [LARGE SCALE GENOMIC DNA]</scope>
    <source>
        <strain evidence="2">CGMCC 4.7382</strain>
    </source>
</reference>
<gene>
    <name evidence="1" type="ORF">ACFQRF_26790</name>
</gene>
<protein>
    <submittedName>
        <fullName evidence="1">Uncharacterized protein</fullName>
    </submittedName>
</protein>
<comment type="caution">
    <text evidence="1">The sequence shown here is derived from an EMBL/GenBank/DDBJ whole genome shotgun (WGS) entry which is preliminary data.</text>
</comment>
<proteinExistence type="predicted"/>
<accession>A0ABW2KQP0</accession>
<evidence type="ECO:0000313" key="1">
    <source>
        <dbReference type="EMBL" id="MFC7331354.1"/>
    </source>
</evidence>
<dbReference type="RefSeq" id="WP_379874150.1">
    <property type="nucleotide sequence ID" value="NZ_JBHTBH010000020.1"/>
</dbReference>
<organism evidence="1 2">
    <name type="scientific">Marinactinospora rubrisoli</name>
    <dbReference type="NCBI Taxonomy" id="2715399"/>
    <lineage>
        <taxon>Bacteria</taxon>
        <taxon>Bacillati</taxon>
        <taxon>Actinomycetota</taxon>
        <taxon>Actinomycetes</taxon>
        <taxon>Streptosporangiales</taxon>
        <taxon>Nocardiopsidaceae</taxon>
        <taxon>Marinactinospora</taxon>
    </lineage>
</organism>
<keyword evidence="2" id="KW-1185">Reference proteome</keyword>
<dbReference type="Proteomes" id="UP001596540">
    <property type="component" value="Unassembled WGS sequence"/>
</dbReference>
<dbReference type="EMBL" id="JBHTBH010000020">
    <property type="protein sequence ID" value="MFC7331354.1"/>
    <property type="molecule type" value="Genomic_DNA"/>
</dbReference>